<gene>
    <name evidence="1" type="ORF">HMPREF0628_0834</name>
</gene>
<proteinExistence type="predicted"/>
<dbReference type="NCBIfam" id="TIGR00738">
    <property type="entry name" value="rrf2_super"/>
    <property type="match status" value="1"/>
</dbReference>
<dbReference type="GO" id="GO:0005829">
    <property type="term" value="C:cytosol"/>
    <property type="evidence" value="ECO:0007669"/>
    <property type="project" value="TreeGrafter"/>
</dbReference>
<evidence type="ECO:0000313" key="1">
    <source>
        <dbReference type="EMBL" id="EFA90034.1"/>
    </source>
</evidence>
<dbReference type="InterPro" id="IPR036388">
    <property type="entry name" value="WH-like_DNA-bd_sf"/>
</dbReference>
<dbReference type="PANTHER" id="PTHR33221">
    <property type="entry name" value="WINGED HELIX-TURN-HELIX TRANSCRIPTIONAL REGULATOR, RRF2 FAMILY"/>
    <property type="match status" value="1"/>
</dbReference>
<reference evidence="1 2" key="1">
    <citation type="submission" date="2009-12" db="EMBL/GenBank/DDBJ databases">
        <title>Genome Sequence of Peptoniphilus lacrimalis 315-B.</title>
        <authorList>
            <person name="Durkin A.S."/>
            <person name="Madupu R."/>
            <person name="Torralba M."/>
            <person name="Methe B."/>
            <person name="Sutton G."/>
            <person name="Strausberg R.L."/>
            <person name="Nelson K.E."/>
        </authorList>
    </citation>
    <scope>NUCLEOTIDE SEQUENCE [LARGE SCALE GENOMIC DNA]</scope>
    <source>
        <strain evidence="1 2">315-B</strain>
    </source>
</reference>
<dbReference type="AlphaFoldDB" id="D1VTV0"/>
<protein>
    <submittedName>
        <fullName evidence="1">Transcriptional regulator, Rrf2 family</fullName>
    </submittedName>
</protein>
<name>D1VTV0_9FIRM</name>
<dbReference type="PROSITE" id="PS01332">
    <property type="entry name" value="HTH_RRF2_1"/>
    <property type="match status" value="1"/>
</dbReference>
<dbReference type="GO" id="GO:0003700">
    <property type="term" value="F:DNA-binding transcription factor activity"/>
    <property type="evidence" value="ECO:0007669"/>
    <property type="project" value="TreeGrafter"/>
</dbReference>
<dbReference type="Proteomes" id="UP000005711">
    <property type="component" value="Unassembled WGS sequence"/>
</dbReference>
<comment type="caution">
    <text evidence="1">The sequence shown here is derived from an EMBL/GenBank/DDBJ whole genome shotgun (WGS) entry which is preliminary data.</text>
</comment>
<dbReference type="RefSeq" id="WP_004824894.1">
    <property type="nucleotide sequence ID" value="NZ_ADDO01000043.1"/>
</dbReference>
<dbReference type="Pfam" id="PF02082">
    <property type="entry name" value="Rrf2"/>
    <property type="match status" value="1"/>
</dbReference>
<dbReference type="InterPro" id="IPR000944">
    <property type="entry name" value="Tscrpt_reg_Rrf2"/>
</dbReference>
<dbReference type="eggNOG" id="COG1959">
    <property type="taxonomic scope" value="Bacteria"/>
</dbReference>
<dbReference type="EMBL" id="ADDO01000043">
    <property type="protein sequence ID" value="EFA90034.1"/>
    <property type="molecule type" value="Genomic_DNA"/>
</dbReference>
<dbReference type="InterPro" id="IPR036390">
    <property type="entry name" value="WH_DNA-bd_sf"/>
</dbReference>
<dbReference type="Gene3D" id="1.10.10.10">
    <property type="entry name" value="Winged helix-like DNA-binding domain superfamily/Winged helix DNA-binding domain"/>
    <property type="match status" value="1"/>
</dbReference>
<organism evidence="1 2">
    <name type="scientific">Peptoniphilus lacrimalis 315-B</name>
    <dbReference type="NCBI Taxonomy" id="596330"/>
    <lineage>
        <taxon>Bacteria</taxon>
        <taxon>Bacillati</taxon>
        <taxon>Bacillota</taxon>
        <taxon>Tissierellia</taxon>
        <taxon>Tissierellales</taxon>
        <taxon>Peptoniphilaceae</taxon>
        <taxon>Peptoniphilus</taxon>
    </lineage>
</organism>
<accession>D1VTV0</accession>
<keyword evidence="2" id="KW-1185">Reference proteome</keyword>
<dbReference type="SUPFAM" id="SSF46785">
    <property type="entry name" value="Winged helix' DNA-binding domain"/>
    <property type="match status" value="1"/>
</dbReference>
<sequence>MKITQETDYAFRITSFLASHENEIIGAPIIAEECSVTERFTLRILRKLNLAGITYAKRGAKGGYGLKRPKEEITLYQIICAIDGPTVINRCLGYDHYCNRKAENGVKHCKFHKKLFHIQKTIINMFDSETIDNYI</sequence>
<dbReference type="PANTHER" id="PTHR33221:SF2">
    <property type="entry name" value="TRANSCRIPTIONAL REGULATOR"/>
    <property type="match status" value="1"/>
</dbReference>
<dbReference type="InterPro" id="IPR030489">
    <property type="entry name" value="TR_Rrf2-type_CS"/>
</dbReference>
<dbReference type="PROSITE" id="PS51197">
    <property type="entry name" value="HTH_RRF2_2"/>
    <property type="match status" value="1"/>
</dbReference>
<evidence type="ECO:0000313" key="2">
    <source>
        <dbReference type="Proteomes" id="UP000005711"/>
    </source>
</evidence>